<dbReference type="WBParaSite" id="GPUH_0000984101-mRNA-1">
    <property type="protein sequence ID" value="GPUH_0000984101-mRNA-1"/>
    <property type="gene ID" value="GPUH_0000984101"/>
</dbReference>
<gene>
    <name evidence="2" type="ORF">GPUH_LOCUS9830</name>
</gene>
<keyword evidence="3" id="KW-1185">Reference proteome</keyword>
<evidence type="ECO:0000313" key="2">
    <source>
        <dbReference type="EMBL" id="VDK78145.1"/>
    </source>
</evidence>
<dbReference type="Proteomes" id="UP000271098">
    <property type="component" value="Unassembled WGS sequence"/>
</dbReference>
<organism evidence="4">
    <name type="scientific">Gongylonema pulchrum</name>
    <dbReference type="NCBI Taxonomy" id="637853"/>
    <lineage>
        <taxon>Eukaryota</taxon>
        <taxon>Metazoa</taxon>
        <taxon>Ecdysozoa</taxon>
        <taxon>Nematoda</taxon>
        <taxon>Chromadorea</taxon>
        <taxon>Rhabditida</taxon>
        <taxon>Spirurina</taxon>
        <taxon>Spiruromorpha</taxon>
        <taxon>Spiruroidea</taxon>
        <taxon>Gongylonematidae</taxon>
        <taxon>Gongylonema</taxon>
    </lineage>
</organism>
<feature type="domain" description="MTTase N-terminal" evidence="1">
    <location>
        <begin position="1"/>
        <end position="37"/>
    </location>
</feature>
<dbReference type="GO" id="GO:0035597">
    <property type="term" value="F:tRNA-2-methylthio-N(6)-dimethylallyladenosine(37) synthase activity"/>
    <property type="evidence" value="ECO:0007669"/>
    <property type="project" value="TreeGrafter"/>
</dbReference>
<dbReference type="PANTHER" id="PTHR43020">
    <property type="entry name" value="CDK5 REGULATORY SUBUNIT-ASSOCIATED PROTEIN 1"/>
    <property type="match status" value="1"/>
</dbReference>
<accession>A0A183DM89</accession>
<proteinExistence type="predicted"/>
<evidence type="ECO:0000313" key="4">
    <source>
        <dbReference type="WBParaSite" id="GPUH_0000984101-mRNA-1"/>
    </source>
</evidence>
<dbReference type="AlphaFoldDB" id="A0A183DM89"/>
<dbReference type="OrthoDB" id="190098at2759"/>
<evidence type="ECO:0000259" key="1">
    <source>
        <dbReference type="PROSITE" id="PS51449"/>
    </source>
</evidence>
<reference evidence="4" key="1">
    <citation type="submission" date="2016-06" db="UniProtKB">
        <authorList>
            <consortium name="WormBaseParasite"/>
        </authorList>
    </citation>
    <scope>IDENTIFICATION</scope>
</reference>
<dbReference type="EMBL" id="UYRT01034155">
    <property type="protein sequence ID" value="VDK78145.1"/>
    <property type="molecule type" value="Genomic_DNA"/>
</dbReference>
<dbReference type="GO" id="GO:0005829">
    <property type="term" value="C:cytosol"/>
    <property type="evidence" value="ECO:0007669"/>
    <property type="project" value="TreeGrafter"/>
</dbReference>
<name>A0A183DM89_9BILA</name>
<dbReference type="GO" id="GO:0005739">
    <property type="term" value="C:mitochondrion"/>
    <property type="evidence" value="ECO:0007669"/>
    <property type="project" value="TreeGrafter"/>
</dbReference>
<sequence length="79" mass="8891">MAERVRHNLLAYTDNVDVVAGPDSYRDLPRLLAVARHGSMAINVQLSLDETYADIPPVRADRSSRTAFVYVPLTLYILF</sequence>
<protein>
    <submittedName>
        <fullName evidence="4">MTTase N-terminal domain-containing protein</fullName>
    </submittedName>
</protein>
<dbReference type="PANTHER" id="PTHR43020:SF2">
    <property type="entry name" value="MITOCHONDRIAL TRNA METHYLTHIOTRANSFERASE CDK5RAP1"/>
    <property type="match status" value="1"/>
</dbReference>
<evidence type="ECO:0000313" key="3">
    <source>
        <dbReference type="Proteomes" id="UP000271098"/>
    </source>
</evidence>
<dbReference type="InterPro" id="IPR013848">
    <property type="entry name" value="Methylthiotransferase_N"/>
</dbReference>
<reference evidence="2 3" key="2">
    <citation type="submission" date="2018-11" db="EMBL/GenBank/DDBJ databases">
        <authorList>
            <consortium name="Pathogen Informatics"/>
        </authorList>
    </citation>
    <scope>NUCLEOTIDE SEQUENCE [LARGE SCALE GENOMIC DNA]</scope>
</reference>
<dbReference type="PROSITE" id="PS51449">
    <property type="entry name" value="MTTASE_N"/>
    <property type="match status" value="1"/>
</dbReference>
<dbReference type="GO" id="GO:0051539">
    <property type="term" value="F:4 iron, 4 sulfur cluster binding"/>
    <property type="evidence" value="ECO:0007669"/>
    <property type="project" value="InterPro"/>
</dbReference>